<evidence type="ECO:0000256" key="5">
    <source>
        <dbReference type="ARBA" id="ARBA00022670"/>
    </source>
</evidence>
<dbReference type="InterPro" id="IPR011249">
    <property type="entry name" value="Metalloenz_LuxS/M16"/>
</dbReference>
<dbReference type="Proteomes" id="UP000001070">
    <property type="component" value="Unassembled WGS sequence"/>
</dbReference>
<dbReference type="FunFam" id="3.30.830.10:FF:000011">
    <property type="entry name" value="Presequence protease, mitochondrial"/>
    <property type="match status" value="1"/>
</dbReference>
<dbReference type="Pfam" id="PF22516">
    <property type="entry name" value="PreP_C"/>
    <property type="match status" value="1"/>
</dbReference>
<dbReference type="eggNOG" id="KOG2019">
    <property type="taxonomic scope" value="Eukaryota"/>
</dbReference>
<evidence type="ECO:0000256" key="3">
    <source>
        <dbReference type="ARBA" id="ARBA00007575"/>
    </source>
</evidence>
<feature type="domain" description="Peptidase M16C associated" evidence="11">
    <location>
        <begin position="520"/>
        <end position="767"/>
    </location>
</feature>
<sequence>MFRHLKCLRTVQRPLNRRYFKAFTVDVVLNDVKPVAKAMPCIEMPQVIADRDYKYKEGQVYHGFQCEHVEHNAGYDLMSCLLRHIVTGTEYWHLDCNDINNAFSISFRTPPIDSTGVAHILEHITLCGSKKFPIHDPFFKMLNRSVATCLNALTIYEWTLYHFASRNEIDFRNLMRIYCDCVFEPNILYLDFLHEGWRLEHKDVHNPKSELMFKGVVYNEMKGFFFENPRICRQYVSRYLLPNSAYYHMAVGDPIHIPSLTHEDLIEFHRKYYHPSNARLYSYGSFDLMETLSFLDKEYLSKRDFQDTSYSIIPPQPRWTEPRRMHVSCRLDEEGASPDLRNQIAIAFLMCDRTDIQECFELLFLSNLLTRGPNAAFYKALVEMDSSGCFHKNTSYAITTRDTHLRVGLQDLRVEDFGKFIEIFDNTVHKTIEEGFEAQHIESCLHNLELSVKHQVPNFGKVILYNMMSVWTHGGDVVANLRIHEQIAKLKRNLRENKNYFQDKIKQYILNNPHKLTITMSPDEKFDENFEKAHKAVLQEKIDSLSAEDLQQIYKTGLKLEAARKAPVDLEILPCLSLKDVEEPLRIPDLIEEHIHGVPTQLCKVNTNGITYFNCLFNMAGLSQEDAKLVPLLCNVIQNMGTDEHSFAEFDKLVNLKTAGIEFQVKVVENVKDYEQYQMGLQIKTFALDQNVADMFALCEELLLRFTLVDIDRLKMLVDTYISKLSAGIIDNGHPLSMLQAASLVSNAAQWKSQLTGLDHIDFLREFAQVHSTEEIRDRLVNIAPKIFSKSNMRVAINTSESFANTALEHYSTFLQNLPTVEKMKGRNKLLLLAPSFQHYDVKISINFCVKAFYSVPYLHMDHPVLRVISKLVAAKYLMPVVRELNGAYGAGARIGYDGIFYFYSVRDEYSTKTLDTFDKTNEWLLSNKNKLDEQMLFEAKLGVLQLLDWPTAPGEKGLDYFITRVSQEEYVNYRKRMLAVTIDEVSAAINKYFTHEPKHVGKCILGAKDK</sequence>
<evidence type="ECO:0000313" key="13">
    <source>
        <dbReference type="Proteomes" id="UP000001070"/>
    </source>
</evidence>
<dbReference type="InterPro" id="IPR011765">
    <property type="entry name" value="Pept_M16_N"/>
</dbReference>
<comment type="similarity">
    <text evidence="3">Belongs to the peptidase M16 family. PreP subfamily.</text>
</comment>
<dbReference type="EMBL" id="CH916367">
    <property type="protein sequence ID" value="EDW01978.1"/>
    <property type="molecule type" value="Genomic_DNA"/>
</dbReference>
<evidence type="ECO:0000256" key="7">
    <source>
        <dbReference type="ARBA" id="ARBA00022801"/>
    </source>
</evidence>
<accession>B4J6H7</accession>
<keyword evidence="6" id="KW-0479">Metal-binding</keyword>
<evidence type="ECO:0000256" key="9">
    <source>
        <dbReference type="ARBA" id="ARBA00023049"/>
    </source>
</evidence>
<evidence type="ECO:0000256" key="6">
    <source>
        <dbReference type="ARBA" id="ARBA00022723"/>
    </source>
</evidence>
<dbReference type="InParanoid" id="B4J6H7"/>
<comment type="subcellular location">
    <subcellularLocation>
        <location evidence="2">Mitochondrion</location>
    </subcellularLocation>
</comment>
<evidence type="ECO:0000313" key="12">
    <source>
        <dbReference type="EMBL" id="EDW01978.1"/>
    </source>
</evidence>
<protein>
    <recommendedName>
        <fullName evidence="4">Presequence protease, mitochondrial</fullName>
    </recommendedName>
</protein>
<evidence type="ECO:0000256" key="8">
    <source>
        <dbReference type="ARBA" id="ARBA00022833"/>
    </source>
</evidence>
<dbReference type="PANTHER" id="PTHR43016">
    <property type="entry name" value="PRESEQUENCE PROTEASE"/>
    <property type="match status" value="1"/>
</dbReference>
<keyword evidence="5" id="KW-0645">Protease</keyword>
<dbReference type="Pfam" id="PF05193">
    <property type="entry name" value="Peptidase_M16_C"/>
    <property type="match status" value="1"/>
</dbReference>
<evidence type="ECO:0000256" key="1">
    <source>
        <dbReference type="ARBA" id="ARBA00001947"/>
    </source>
</evidence>
<dbReference type="GO" id="GO:0046872">
    <property type="term" value="F:metal ion binding"/>
    <property type="evidence" value="ECO:0007669"/>
    <property type="project" value="UniProtKB-KW"/>
</dbReference>
<keyword evidence="8" id="KW-0862">Zinc</keyword>
<dbReference type="Gene3D" id="3.30.830.10">
    <property type="entry name" value="Metalloenzyme, LuxS/M16 peptidase-like"/>
    <property type="match status" value="4"/>
</dbReference>
<organism evidence="13">
    <name type="scientific">Drosophila grimshawi</name>
    <name type="common">Hawaiian fruit fly</name>
    <name type="synonym">Idiomyia grimshawi</name>
    <dbReference type="NCBI Taxonomy" id="7222"/>
    <lineage>
        <taxon>Eukaryota</taxon>
        <taxon>Metazoa</taxon>
        <taxon>Ecdysozoa</taxon>
        <taxon>Arthropoda</taxon>
        <taxon>Hexapoda</taxon>
        <taxon>Insecta</taxon>
        <taxon>Pterygota</taxon>
        <taxon>Neoptera</taxon>
        <taxon>Endopterygota</taxon>
        <taxon>Diptera</taxon>
        <taxon>Brachycera</taxon>
        <taxon>Muscomorpha</taxon>
        <taxon>Ephydroidea</taxon>
        <taxon>Drosophilidae</taxon>
        <taxon>Drosophila</taxon>
        <taxon>Hawaiian Drosophila</taxon>
    </lineage>
</organism>
<dbReference type="GO" id="GO:0005759">
    <property type="term" value="C:mitochondrial matrix"/>
    <property type="evidence" value="ECO:0007669"/>
    <property type="project" value="TreeGrafter"/>
</dbReference>
<dbReference type="PANTHER" id="PTHR43016:SF13">
    <property type="entry name" value="PRESEQUENCE PROTEASE, MITOCHONDRIAL"/>
    <property type="match status" value="1"/>
</dbReference>
<dbReference type="SMR" id="B4J6H7"/>
<keyword evidence="13" id="KW-1185">Reference proteome</keyword>
<dbReference type="SUPFAM" id="SSF63411">
    <property type="entry name" value="LuxS/MPP-like metallohydrolase"/>
    <property type="match status" value="4"/>
</dbReference>
<dbReference type="InterPro" id="IPR055130">
    <property type="entry name" value="PreP_C"/>
</dbReference>
<dbReference type="SMART" id="SM01264">
    <property type="entry name" value="M16C_associated"/>
    <property type="match status" value="1"/>
</dbReference>
<dbReference type="KEGG" id="dgr:6559749"/>
<dbReference type="PhylomeDB" id="B4J6H7"/>
<dbReference type="FunFam" id="3.30.830.10:FF:000009">
    <property type="entry name" value="Presequence protease, mitochondrial"/>
    <property type="match status" value="1"/>
</dbReference>
<keyword evidence="7" id="KW-0378">Hydrolase</keyword>
<dbReference type="Pfam" id="PF00675">
    <property type="entry name" value="Peptidase_M16"/>
    <property type="match status" value="1"/>
</dbReference>
<dbReference type="OrthoDB" id="10250783at2759"/>
<keyword evidence="9" id="KW-0482">Metalloprotease</keyword>
<gene>
    <name evidence="12" type="primary">Dgri\GH20152</name>
    <name evidence="12" type="ORF">Dgri_GH20152</name>
</gene>
<evidence type="ECO:0000256" key="2">
    <source>
        <dbReference type="ARBA" id="ARBA00004173"/>
    </source>
</evidence>
<dbReference type="InterPro" id="IPR013578">
    <property type="entry name" value="Peptidase_M16C_assoc"/>
</dbReference>
<evidence type="ECO:0000259" key="11">
    <source>
        <dbReference type="SMART" id="SM01264"/>
    </source>
</evidence>
<proteinExistence type="inferred from homology"/>
<dbReference type="STRING" id="7222.B4J6H7"/>
<reference evidence="12 13" key="1">
    <citation type="journal article" date="2007" name="Nature">
        <title>Evolution of genes and genomes on the Drosophila phylogeny.</title>
        <authorList>
            <consortium name="Drosophila 12 Genomes Consortium"/>
            <person name="Clark A.G."/>
            <person name="Eisen M.B."/>
            <person name="Smith D.R."/>
            <person name="Bergman C.M."/>
            <person name="Oliver B."/>
            <person name="Markow T.A."/>
            <person name="Kaufman T.C."/>
            <person name="Kellis M."/>
            <person name="Gelbart W."/>
            <person name="Iyer V.N."/>
            <person name="Pollard D.A."/>
            <person name="Sackton T.B."/>
            <person name="Larracuente A.M."/>
            <person name="Singh N.D."/>
            <person name="Abad J.P."/>
            <person name="Abt D.N."/>
            <person name="Adryan B."/>
            <person name="Aguade M."/>
            <person name="Akashi H."/>
            <person name="Anderson W.W."/>
            <person name="Aquadro C.F."/>
            <person name="Ardell D.H."/>
            <person name="Arguello R."/>
            <person name="Artieri C.G."/>
            <person name="Barbash D.A."/>
            <person name="Barker D."/>
            <person name="Barsanti P."/>
            <person name="Batterham P."/>
            <person name="Batzoglou S."/>
            <person name="Begun D."/>
            <person name="Bhutkar A."/>
            <person name="Blanco E."/>
            <person name="Bosak S.A."/>
            <person name="Bradley R.K."/>
            <person name="Brand A.D."/>
            <person name="Brent M.R."/>
            <person name="Brooks A.N."/>
            <person name="Brown R.H."/>
            <person name="Butlin R.K."/>
            <person name="Caggese C."/>
            <person name="Calvi B.R."/>
            <person name="Bernardo de Carvalho A."/>
            <person name="Caspi A."/>
            <person name="Castrezana S."/>
            <person name="Celniker S.E."/>
            <person name="Chang J.L."/>
            <person name="Chapple C."/>
            <person name="Chatterji S."/>
            <person name="Chinwalla A."/>
            <person name="Civetta A."/>
            <person name="Clifton S.W."/>
            <person name="Comeron J.M."/>
            <person name="Costello J.C."/>
            <person name="Coyne J.A."/>
            <person name="Daub J."/>
            <person name="David R.G."/>
            <person name="Delcher A.L."/>
            <person name="Delehaunty K."/>
            <person name="Do C.B."/>
            <person name="Ebling H."/>
            <person name="Edwards K."/>
            <person name="Eickbush T."/>
            <person name="Evans J.D."/>
            <person name="Filipski A."/>
            <person name="Findeiss S."/>
            <person name="Freyhult E."/>
            <person name="Fulton L."/>
            <person name="Fulton R."/>
            <person name="Garcia A.C."/>
            <person name="Gardiner A."/>
            <person name="Garfield D.A."/>
            <person name="Garvin B.E."/>
            <person name="Gibson G."/>
            <person name="Gilbert D."/>
            <person name="Gnerre S."/>
            <person name="Godfrey J."/>
            <person name="Good R."/>
            <person name="Gotea V."/>
            <person name="Gravely B."/>
            <person name="Greenberg A.J."/>
            <person name="Griffiths-Jones S."/>
            <person name="Gross S."/>
            <person name="Guigo R."/>
            <person name="Gustafson E.A."/>
            <person name="Haerty W."/>
            <person name="Hahn M.W."/>
            <person name="Halligan D.L."/>
            <person name="Halpern A.L."/>
            <person name="Halter G.M."/>
            <person name="Han M.V."/>
            <person name="Heger A."/>
            <person name="Hillier L."/>
            <person name="Hinrichs A.S."/>
            <person name="Holmes I."/>
            <person name="Hoskins R.A."/>
            <person name="Hubisz M.J."/>
            <person name="Hultmark D."/>
            <person name="Huntley M.A."/>
            <person name="Jaffe D.B."/>
            <person name="Jagadeeshan S."/>
            <person name="Jeck W.R."/>
            <person name="Johnson J."/>
            <person name="Jones C.D."/>
            <person name="Jordan W.C."/>
            <person name="Karpen G.H."/>
            <person name="Kataoka E."/>
            <person name="Keightley P.D."/>
            <person name="Kheradpour P."/>
            <person name="Kirkness E.F."/>
            <person name="Koerich L.B."/>
            <person name="Kristiansen K."/>
            <person name="Kudrna D."/>
            <person name="Kulathinal R.J."/>
            <person name="Kumar S."/>
            <person name="Kwok R."/>
            <person name="Lander E."/>
            <person name="Langley C.H."/>
            <person name="Lapoint R."/>
            <person name="Lazzaro B.P."/>
            <person name="Lee S.J."/>
            <person name="Levesque L."/>
            <person name="Li R."/>
            <person name="Lin C.F."/>
            <person name="Lin M.F."/>
            <person name="Lindblad-Toh K."/>
            <person name="Llopart A."/>
            <person name="Long M."/>
            <person name="Low L."/>
            <person name="Lozovsky E."/>
            <person name="Lu J."/>
            <person name="Luo M."/>
            <person name="Machado C.A."/>
            <person name="Makalowski W."/>
            <person name="Marzo M."/>
            <person name="Matsuda M."/>
            <person name="Matzkin L."/>
            <person name="McAllister B."/>
            <person name="McBride C.S."/>
            <person name="McKernan B."/>
            <person name="McKernan K."/>
            <person name="Mendez-Lago M."/>
            <person name="Minx P."/>
            <person name="Mollenhauer M.U."/>
            <person name="Montooth K."/>
            <person name="Mount S.M."/>
            <person name="Mu X."/>
            <person name="Myers E."/>
            <person name="Negre B."/>
            <person name="Newfeld S."/>
            <person name="Nielsen R."/>
            <person name="Noor M.A."/>
            <person name="O'Grady P."/>
            <person name="Pachter L."/>
            <person name="Papaceit M."/>
            <person name="Parisi M.J."/>
            <person name="Parisi M."/>
            <person name="Parts L."/>
            <person name="Pedersen J.S."/>
            <person name="Pesole G."/>
            <person name="Phillippy A.M."/>
            <person name="Ponting C.P."/>
            <person name="Pop M."/>
            <person name="Porcelli D."/>
            <person name="Powell J.R."/>
            <person name="Prohaska S."/>
            <person name="Pruitt K."/>
            <person name="Puig M."/>
            <person name="Quesneville H."/>
            <person name="Ram K.R."/>
            <person name="Rand D."/>
            <person name="Rasmussen M.D."/>
            <person name="Reed L.K."/>
            <person name="Reenan R."/>
            <person name="Reily A."/>
            <person name="Remington K.A."/>
            <person name="Rieger T.T."/>
            <person name="Ritchie M.G."/>
            <person name="Robin C."/>
            <person name="Rogers Y.H."/>
            <person name="Rohde C."/>
            <person name="Rozas J."/>
            <person name="Rubenfield M.J."/>
            <person name="Ruiz A."/>
            <person name="Russo S."/>
            <person name="Salzberg S.L."/>
            <person name="Sanchez-Gracia A."/>
            <person name="Saranga D.J."/>
            <person name="Sato H."/>
            <person name="Schaeffer S.W."/>
            <person name="Schatz M.C."/>
            <person name="Schlenke T."/>
            <person name="Schwartz R."/>
            <person name="Segarra C."/>
            <person name="Singh R.S."/>
            <person name="Sirot L."/>
            <person name="Sirota M."/>
            <person name="Sisneros N.B."/>
            <person name="Smith C.D."/>
            <person name="Smith T.F."/>
            <person name="Spieth J."/>
            <person name="Stage D.E."/>
            <person name="Stark A."/>
            <person name="Stephan W."/>
            <person name="Strausberg R.L."/>
            <person name="Strempel S."/>
            <person name="Sturgill D."/>
            <person name="Sutton G."/>
            <person name="Sutton G.G."/>
            <person name="Tao W."/>
            <person name="Teichmann S."/>
            <person name="Tobari Y.N."/>
            <person name="Tomimura Y."/>
            <person name="Tsolas J.M."/>
            <person name="Valente V.L."/>
            <person name="Venter E."/>
            <person name="Venter J.C."/>
            <person name="Vicario S."/>
            <person name="Vieira F.G."/>
            <person name="Vilella A.J."/>
            <person name="Villasante A."/>
            <person name="Walenz B."/>
            <person name="Wang J."/>
            <person name="Wasserman M."/>
            <person name="Watts T."/>
            <person name="Wilson D."/>
            <person name="Wilson R.K."/>
            <person name="Wing R.A."/>
            <person name="Wolfner M.F."/>
            <person name="Wong A."/>
            <person name="Wong G.K."/>
            <person name="Wu C.I."/>
            <person name="Wu G."/>
            <person name="Yamamoto D."/>
            <person name="Yang H.P."/>
            <person name="Yang S.P."/>
            <person name="Yorke J.A."/>
            <person name="Yoshida K."/>
            <person name="Zdobnov E."/>
            <person name="Zhang P."/>
            <person name="Zhang Y."/>
            <person name="Zimin A.V."/>
            <person name="Baldwin J."/>
            <person name="Abdouelleil A."/>
            <person name="Abdulkadir J."/>
            <person name="Abebe A."/>
            <person name="Abera B."/>
            <person name="Abreu J."/>
            <person name="Acer S.C."/>
            <person name="Aftuck L."/>
            <person name="Alexander A."/>
            <person name="An P."/>
            <person name="Anderson E."/>
            <person name="Anderson S."/>
            <person name="Arachi H."/>
            <person name="Azer M."/>
            <person name="Bachantsang P."/>
            <person name="Barry A."/>
            <person name="Bayul T."/>
            <person name="Berlin A."/>
            <person name="Bessette D."/>
            <person name="Bloom T."/>
            <person name="Blye J."/>
            <person name="Boguslavskiy L."/>
            <person name="Bonnet C."/>
            <person name="Boukhgalter B."/>
            <person name="Bourzgui I."/>
            <person name="Brown A."/>
            <person name="Cahill P."/>
            <person name="Channer S."/>
            <person name="Cheshatsang Y."/>
            <person name="Chuda L."/>
            <person name="Citroen M."/>
            <person name="Collymore A."/>
            <person name="Cooke P."/>
            <person name="Costello M."/>
            <person name="D'Aco K."/>
            <person name="Daza R."/>
            <person name="De Haan G."/>
            <person name="DeGray S."/>
            <person name="DeMaso C."/>
            <person name="Dhargay N."/>
            <person name="Dooley K."/>
            <person name="Dooley E."/>
            <person name="Doricent M."/>
            <person name="Dorje P."/>
            <person name="Dorjee K."/>
            <person name="Dupes A."/>
            <person name="Elong R."/>
            <person name="Falk J."/>
            <person name="Farina A."/>
            <person name="Faro S."/>
            <person name="Ferguson D."/>
            <person name="Fisher S."/>
            <person name="Foley C.D."/>
            <person name="Franke A."/>
            <person name="Friedrich D."/>
            <person name="Gadbois L."/>
            <person name="Gearin G."/>
            <person name="Gearin C.R."/>
            <person name="Giannoukos G."/>
            <person name="Goode T."/>
            <person name="Graham J."/>
            <person name="Grandbois E."/>
            <person name="Grewal S."/>
            <person name="Gyaltsen K."/>
            <person name="Hafez N."/>
            <person name="Hagos B."/>
            <person name="Hall J."/>
            <person name="Henson C."/>
            <person name="Hollinger A."/>
            <person name="Honan T."/>
            <person name="Huard M.D."/>
            <person name="Hughes L."/>
            <person name="Hurhula B."/>
            <person name="Husby M.E."/>
            <person name="Kamat A."/>
            <person name="Kanga B."/>
            <person name="Kashin S."/>
            <person name="Khazanovich D."/>
            <person name="Kisner P."/>
            <person name="Lance K."/>
            <person name="Lara M."/>
            <person name="Lee W."/>
            <person name="Lennon N."/>
            <person name="Letendre F."/>
            <person name="LeVine R."/>
            <person name="Lipovsky A."/>
            <person name="Liu X."/>
            <person name="Liu J."/>
            <person name="Liu S."/>
            <person name="Lokyitsang T."/>
            <person name="Lokyitsang Y."/>
            <person name="Lubonja R."/>
            <person name="Lui A."/>
            <person name="MacDonald P."/>
            <person name="Magnisalis V."/>
            <person name="Maru K."/>
            <person name="Matthews C."/>
            <person name="McCusker W."/>
            <person name="McDonough S."/>
            <person name="Mehta T."/>
            <person name="Meldrim J."/>
            <person name="Meneus L."/>
            <person name="Mihai O."/>
            <person name="Mihalev A."/>
            <person name="Mihova T."/>
            <person name="Mittelman R."/>
            <person name="Mlenga V."/>
            <person name="Montmayeur A."/>
            <person name="Mulrain L."/>
            <person name="Navidi A."/>
            <person name="Naylor J."/>
            <person name="Negash T."/>
            <person name="Nguyen T."/>
            <person name="Nguyen N."/>
            <person name="Nicol R."/>
            <person name="Norbu C."/>
            <person name="Norbu N."/>
            <person name="Novod N."/>
            <person name="O'Neill B."/>
            <person name="Osman S."/>
            <person name="Markiewicz E."/>
            <person name="Oyono O.L."/>
            <person name="Patti C."/>
            <person name="Phunkhang P."/>
            <person name="Pierre F."/>
            <person name="Priest M."/>
            <person name="Raghuraman S."/>
            <person name="Rege F."/>
            <person name="Reyes R."/>
            <person name="Rise C."/>
            <person name="Rogov P."/>
            <person name="Ross K."/>
            <person name="Ryan E."/>
            <person name="Settipalli S."/>
            <person name="Shea T."/>
            <person name="Sherpa N."/>
            <person name="Shi L."/>
            <person name="Shih D."/>
            <person name="Sparrow T."/>
            <person name="Spaulding J."/>
            <person name="Stalker J."/>
            <person name="Stange-Thomann N."/>
            <person name="Stavropoulos S."/>
            <person name="Stone C."/>
            <person name="Strader C."/>
            <person name="Tesfaye S."/>
            <person name="Thomson T."/>
            <person name="Thoulutsang Y."/>
            <person name="Thoulutsang D."/>
            <person name="Topham K."/>
            <person name="Topping I."/>
            <person name="Tsamla T."/>
            <person name="Vassiliev H."/>
            <person name="Vo A."/>
            <person name="Wangchuk T."/>
            <person name="Wangdi T."/>
            <person name="Weiand M."/>
            <person name="Wilkinson J."/>
            <person name="Wilson A."/>
            <person name="Yadav S."/>
            <person name="Young G."/>
            <person name="Yu Q."/>
            <person name="Zembek L."/>
            <person name="Zhong D."/>
            <person name="Zimmer A."/>
            <person name="Zwirko Z."/>
            <person name="Jaffe D.B."/>
            <person name="Alvarez P."/>
            <person name="Brockman W."/>
            <person name="Butler J."/>
            <person name="Chin C."/>
            <person name="Gnerre S."/>
            <person name="Grabherr M."/>
            <person name="Kleber M."/>
            <person name="Mauceli E."/>
            <person name="MacCallum I."/>
        </authorList>
    </citation>
    <scope>NUCLEOTIDE SEQUENCE [LARGE SCALE GENOMIC DNA]</scope>
    <source>
        <strain evidence="13">Tucson 15287-2541.00</strain>
    </source>
</reference>
<dbReference type="AlphaFoldDB" id="B4J6H7"/>
<dbReference type="Pfam" id="PF08367">
    <property type="entry name" value="M16C_assoc"/>
    <property type="match status" value="1"/>
</dbReference>
<evidence type="ECO:0000256" key="4">
    <source>
        <dbReference type="ARBA" id="ARBA00020167"/>
    </source>
</evidence>
<comment type="cofactor">
    <cofactor evidence="1">
        <name>Zn(2+)</name>
        <dbReference type="ChEBI" id="CHEBI:29105"/>
    </cofactor>
</comment>
<evidence type="ECO:0000256" key="10">
    <source>
        <dbReference type="ARBA" id="ARBA00023128"/>
    </source>
</evidence>
<dbReference type="GO" id="GO:0016485">
    <property type="term" value="P:protein processing"/>
    <property type="evidence" value="ECO:0007669"/>
    <property type="project" value="TreeGrafter"/>
</dbReference>
<keyword evidence="10" id="KW-0496">Mitochondrion</keyword>
<name>B4J6H7_DROGR</name>
<dbReference type="OMA" id="FPFQVHY"/>
<dbReference type="GO" id="GO:0004222">
    <property type="term" value="F:metalloendopeptidase activity"/>
    <property type="evidence" value="ECO:0007669"/>
    <property type="project" value="TreeGrafter"/>
</dbReference>
<dbReference type="HOGENOM" id="CLU_009165_1_0_1"/>
<dbReference type="InterPro" id="IPR007863">
    <property type="entry name" value="Peptidase_M16_C"/>
</dbReference>